<evidence type="ECO:0000313" key="4">
    <source>
        <dbReference type="EMBL" id="MBB5183505.1"/>
    </source>
</evidence>
<dbReference type="Pfam" id="PF00497">
    <property type="entry name" value="SBP_bac_3"/>
    <property type="match status" value="1"/>
</dbReference>
<protein>
    <submittedName>
        <fullName evidence="4">Polar amino acid transport system substrate-binding protein</fullName>
    </submittedName>
</protein>
<feature type="domain" description="Solute-binding protein family 3/N-terminal" evidence="3">
    <location>
        <begin position="31"/>
        <end position="251"/>
    </location>
</feature>
<feature type="chain" id="PRO_5030663205" evidence="2">
    <location>
        <begin position="24"/>
        <end position="258"/>
    </location>
</feature>
<evidence type="ECO:0000313" key="5">
    <source>
        <dbReference type="Proteomes" id="UP000539953"/>
    </source>
</evidence>
<feature type="signal peptide" evidence="2">
    <location>
        <begin position="1"/>
        <end position="23"/>
    </location>
</feature>
<evidence type="ECO:0000256" key="1">
    <source>
        <dbReference type="ARBA" id="ARBA00022729"/>
    </source>
</evidence>
<gene>
    <name evidence="4" type="ORF">HNQ47_001527</name>
</gene>
<organism evidence="4 5">
    <name type="scientific">Catenisphaera adipataccumulans</name>
    <dbReference type="NCBI Taxonomy" id="700500"/>
    <lineage>
        <taxon>Bacteria</taxon>
        <taxon>Bacillati</taxon>
        <taxon>Bacillota</taxon>
        <taxon>Erysipelotrichia</taxon>
        <taxon>Erysipelotrichales</taxon>
        <taxon>Erysipelotrichaceae</taxon>
        <taxon>Catenisphaera</taxon>
    </lineage>
</organism>
<dbReference type="SUPFAM" id="SSF53850">
    <property type="entry name" value="Periplasmic binding protein-like II"/>
    <property type="match status" value="1"/>
</dbReference>
<dbReference type="PANTHER" id="PTHR35936">
    <property type="entry name" value="MEMBRANE-BOUND LYTIC MUREIN TRANSGLYCOSYLASE F"/>
    <property type="match status" value="1"/>
</dbReference>
<dbReference type="PANTHER" id="PTHR35936:SF17">
    <property type="entry name" value="ARGININE-BINDING EXTRACELLULAR PROTEIN ARTP"/>
    <property type="match status" value="1"/>
</dbReference>
<keyword evidence="5" id="KW-1185">Reference proteome</keyword>
<dbReference type="InterPro" id="IPR001638">
    <property type="entry name" value="Solute-binding_3/MltF_N"/>
</dbReference>
<sequence>MKKLLKALLAVSMIVTMGGFAEAKSSKEKEVITVGISPDYKPYEYLTKKDKLTGFDVEMVEYFEDYLSEEEGKEVDFQFKQMDFDNIVTQIQGDQVDVGISGFTYSKKRKVEWSDPYLESKEVAVVPADSDISSLDDLEGKKLVAQTGSTGEEAAKSVKKADVTGLKDVQEIMNAVKANQYDAAIVDTGVAEQYASSGDYKVLDGALKDEKNYIIAKKGNKKMIKKINKCIAAFRASDEYQTLCDKYGLNPVTEEETE</sequence>
<comment type="caution">
    <text evidence="4">The sequence shown here is derived from an EMBL/GenBank/DDBJ whole genome shotgun (WGS) entry which is preliminary data.</text>
</comment>
<reference evidence="4 5" key="1">
    <citation type="submission" date="2020-08" db="EMBL/GenBank/DDBJ databases">
        <title>Genomic Encyclopedia of Type Strains, Phase IV (KMG-IV): sequencing the most valuable type-strain genomes for metagenomic binning, comparative biology and taxonomic classification.</title>
        <authorList>
            <person name="Goeker M."/>
        </authorList>
    </citation>
    <scope>NUCLEOTIDE SEQUENCE [LARGE SCALE GENOMIC DNA]</scope>
    <source>
        <strain evidence="4 5">DSM 25799</strain>
    </source>
</reference>
<dbReference type="AlphaFoldDB" id="A0A7W8FXA4"/>
<dbReference type="Proteomes" id="UP000539953">
    <property type="component" value="Unassembled WGS sequence"/>
</dbReference>
<dbReference type="SMART" id="SM00062">
    <property type="entry name" value="PBPb"/>
    <property type="match status" value="1"/>
</dbReference>
<proteinExistence type="predicted"/>
<dbReference type="Gene3D" id="3.40.190.10">
    <property type="entry name" value="Periplasmic binding protein-like II"/>
    <property type="match status" value="2"/>
</dbReference>
<accession>A0A7W8FXA4</accession>
<dbReference type="EMBL" id="JACHHK010000005">
    <property type="protein sequence ID" value="MBB5183505.1"/>
    <property type="molecule type" value="Genomic_DNA"/>
</dbReference>
<dbReference type="RefSeq" id="WP_183328796.1">
    <property type="nucleotide sequence ID" value="NZ_JACHHK010000005.1"/>
</dbReference>
<name>A0A7W8FXA4_9FIRM</name>
<evidence type="ECO:0000259" key="3">
    <source>
        <dbReference type="SMART" id="SM00062"/>
    </source>
</evidence>
<keyword evidence="1 2" id="KW-0732">Signal</keyword>
<evidence type="ECO:0000256" key="2">
    <source>
        <dbReference type="SAM" id="SignalP"/>
    </source>
</evidence>